<sequence>MSTAKQSRTLAFISASGGVGKTTLSVLFAAYLQHVKGVPAREILLVDLDPTAGLSLLLLGDENYAKAEDEGKTLSAAYEDLFERGRRVEPERYIWEASFKDSYFKVLVPGESFPRVVEELWRPGNPGESFRRLLEELGVYSSFRYVVVDSAPFFDERYTVLSLYSSDKYAVVLRPSIVDFRRTLRMIRYLAQHHSGRLGGSTGAFYSKILAVYNLVDTGTREASALAERGIRNPEGKEEGKAKPSQEVLKGIDSLSTLVGRVADYYVPAHSDIARLDVIGKLKKKKEKAELSPVLKQLADWAEG</sequence>
<dbReference type="KEGG" id="tpe:Tpen_1003"/>
<dbReference type="InterPro" id="IPR027417">
    <property type="entry name" value="P-loop_NTPase"/>
</dbReference>
<evidence type="ECO:0000313" key="3">
    <source>
        <dbReference type="Proteomes" id="UP000000641"/>
    </source>
</evidence>
<name>A1RYX3_THEPD</name>
<dbReference type="STRING" id="368408.Tpen_1003"/>
<dbReference type="PANTHER" id="PTHR13696:SF99">
    <property type="entry name" value="COBYRINIC ACID AC-DIAMIDE SYNTHASE"/>
    <property type="match status" value="1"/>
</dbReference>
<organism evidence="2 3">
    <name type="scientific">Thermofilum pendens (strain DSM 2475 / Hrk 5)</name>
    <dbReference type="NCBI Taxonomy" id="368408"/>
    <lineage>
        <taxon>Archaea</taxon>
        <taxon>Thermoproteota</taxon>
        <taxon>Thermoprotei</taxon>
        <taxon>Thermofilales</taxon>
        <taxon>Thermofilaceae</taxon>
        <taxon>Thermofilum</taxon>
    </lineage>
</organism>
<dbReference type="InterPro" id="IPR050678">
    <property type="entry name" value="DNA_Partitioning_ATPase"/>
</dbReference>
<dbReference type="InterPro" id="IPR025669">
    <property type="entry name" value="AAA_dom"/>
</dbReference>
<dbReference type="Gene3D" id="3.40.50.300">
    <property type="entry name" value="P-loop containing nucleotide triphosphate hydrolases"/>
    <property type="match status" value="1"/>
</dbReference>
<accession>A1RYX3</accession>
<proteinExistence type="predicted"/>
<gene>
    <name evidence="2" type="ordered locus">Tpen_1003</name>
</gene>
<dbReference type="EnsemblBacteria" id="ABL78403">
    <property type="protein sequence ID" value="ABL78403"/>
    <property type="gene ID" value="Tpen_1003"/>
</dbReference>
<dbReference type="OrthoDB" id="36110at2157"/>
<dbReference type="HOGENOM" id="CLU_884551_0_0_2"/>
<dbReference type="RefSeq" id="WP_011752668.1">
    <property type="nucleotide sequence ID" value="NC_008698.1"/>
</dbReference>
<dbReference type="SUPFAM" id="SSF52540">
    <property type="entry name" value="P-loop containing nucleoside triphosphate hydrolases"/>
    <property type="match status" value="1"/>
</dbReference>
<dbReference type="eggNOG" id="arCOG00599">
    <property type="taxonomic scope" value="Archaea"/>
</dbReference>
<evidence type="ECO:0000259" key="1">
    <source>
        <dbReference type="Pfam" id="PF13614"/>
    </source>
</evidence>
<dbReference type="Proteomes" id="UP000000641">
    <property type="component" value="Chromosome"/>
</dbReference>
<dbReference type="GeneID" id="4601559"/>
<dbReference type="EMBL" id="CP000505">
    <property type="protein sequence ID" value="ABL78403.1"/>
    <property type="molecule type" value="Genomic_DNA"/>
</dbReference>
<reference evidence="3" key="1">
    <citation type="journal article" date="2008" name="J. Bacteriol.">
        <title>Genome sequence of Thermofilum pendens reveals an exceptional loss of biosynthetic pathways without genome reduction.</title>
        <authorList>
            <person name="Anderson I."/>
            <person name="Rodriguez J."/>
            <person name="Susanti D."/>
            <person name="Porat I."/>
            <person name="Reich C."/>
            <person name="Ulrich L.E."/>
            <person name="Elkins J.G."/>
            <person name="Mavromatis K."/>
            <person name="Lykidis A."/>
            <person name="Kim E."/>
            <person name="Thompson L.S."/>
            <person name="Nolan M."/>
            <person name="Land M."/>
            <person name="Copeland A."/>
            <person name="Lapidus A."/>
            <person name="Lucas S."/>
            <person name="Detter C."/>
            <person name="Zhulin I.B."/>
            <person name="Olsen G.J."/>
            <person name="Whitman W."/>
            <person name="Mukhopadhyay B."/>
            <person name="Bristow J."/>
            <person name="Kyrpides N."/>
        </authorList>
    </citation>
    <scope>NUCLEOTIDE SEQUENCE [LARGE SCALE GENOMIC DNA]</scope>
    <source>
        <strain evidence="3">DSM 2475 / Hrk 5</strain>
    </source>
</reference>
<keyword evidence="3" id="KW-1185">Reference proteome</keyword>
<dbReference type="AlphaFoldDB" id="A1RYX3"/>
<evidence type="ECO:0000313" key="2">
    <source>
        <dbReference type="EMBL" id="ABL78403.1"/>
    </source>
</evidence>
<feature type="domain" description="AAA" evidence="1">
    <location>
        <begin position="8"/>
        <end position="176"/>
    </location>
</feature>
<protein>
    <submittedName>
        <fullName evidence="2">ATPases involved in chromosome partitioning-like protein</fullName>
    </submittedName>
</protein>
<dbReference type="PANTHER" id="PTHR13696">
    <property type="entry name" value="P-LOOP CONTAINING NUCLEOSIDE TRIPHOSPHATE HYDROLASE"/>
    <property type="match status" value="1"/>
</dbReference>
<dbReference type="Pfam" id="PF13614">
    <property type="entry name" value="AAA_31"/>
    <property type="match status" value="1"/>
</dbReference>